<dbReference type="GO" id="GO:0009307">
    <property type="term" value="P:DNA restriction-modification system"/>
    <property type="evidence" value="ECO:0007669"/>
    <property type="project" value="InterPro"/>
</dbReference>
<dbReference type="PRINTS" id="PR00505">
    <property type="entry name" value="D12N6MTFRASE"/>
</dbReference>
<reference evidence="6" key="1">
    <citation type="journal article" date="2020" name="mSystems">
        <title>Genome- and Community-Level Interaction Insights into Carbon Utilization and Element Cycling Functions of Hydrothermarchaeota in Hydrothermal Sediment.</title>
        <authorList>
            <person name="Zhou Z."/>
            <person name="Liu Y."/>
            <person name="Xu W."/>
            <person name="Pan J."/>
            <person name="Luo Z.H."/>
            <person name="Li M."/>
        </authorList>
    </citation>
    <scope>NUCLEOTIDE SEQUENCE [LARGE SCALE GENOMIC DNA]</scope>
    <source>
        <strain evidence="6">SpSt-503</strain>
    </source>
</reference>
<dbReference type="InterPro" id="IPR012327">
    <property type="entry name" value="MeTrfase_D12"/>
</dbReference>
<dbReference type="Pfam" id="PF02086">
    <property type="entry name" value="MethyltransfD12"/>
    <property type="match status" value="1"/>
</dbReference>
<name>A0A7C3IGN9_9SPIR</name>
<dbReference type="GO" id="GO:0009007">
    <property type="term" value="F:site-specific DNA-methyltransferase (adenine-specific) activity"/>
    <property type="evidence" value="ECO:0007669"/>
    <property type="project" value="UniProtKB-EC"/>
</dbReference>
<evidence type="ECO:0000256" key="2">
    <source>
        <dbReference type="ARBA" id="ARBA00022603"/>
    </source>
</evidence>
<comment type="caution">
    <text evidence="6">The sequence shown here is derived from an EMBL/GenBank/DDBJ whole genome shotgun (WGS) entry which is preliminary data.</text>
</comment>
<dbReference type="InterPro" id="IPR002052">
    <property type="entry name" value="DNA_methylase_N6_adenine_CS"/>
</dbReference>
<dbReference type="GO" id="GO:0032259">
    <property type="term" value="P:methylation"/>
    <property type="evidence" value="ECO:0007669"/>
    <property type="project" value="UniProtKB-KW"/>
</dbReference>
<dbReference type="EMBL" id="DSVL01000116">
    <property type="protein sequence ID" value="HFH28601.1"/>
    <property type="molecule type" value="Genomic_DNA"/>
</dbReference>
<dbReference type="GO" id="GO:0003676">
    <property type="term" value="F:nucleic acid binding"/>
    <property type="evidence" value="ECO:0007669"/>
    <property type="project" value="InterPro"/>
</dbReference>
<protein>
    <recommendedName>
        <fullName evidence="1">site-specific DNA-methyltransferase (adenine-specific)</fullName>
        <ecNumber evidence="1">2.1.1.72</ecNumber>
    </recommendedName>
</protein>
<dbReference type="InterPro" id="IPR029063">
    <property type="entry name" value="SAM-dependent_MTases_sf"/>
</dbReference>
<accession>A0A7C3IGN9</accession>
<keyword evidence="3" id="KW-0808">Transferase</keyword>
<dbReference type="SUPFAM" id="SSF53335">
    <property type="entry name" value="S-adenosyl-L-methionine-dependent methyltransferases"/>
    <property type="match status" value="1"/>
</dbReference>
<evidence type="ECO:0000256" key="1">
    <source>
        <dbReference type="ARBA" id="ARBA00011900"/>
    </source>
</evidence>
<gene>
    <name evidence="6" type="ORF">ENS59_03705</name>
</gene>
<keyword evidence="4" id="KW-0949">S-adenosyl-L-methionine</keyword>
<proteinExistence type="predicted"/>
<evidence type="ECO:0000256" key="3">
    <source>
        <dbReference type="ARBA" id="ARBA00022679"/>
    </source>
</evidence>
<evidence type="ECO:0000256" key="4">
    <source>
        <dbReference type="ARBA" id="ARBA00022691"/>
    </source>
</evidence>
<sequence>MPEENPAYLREQLITYIGNKRALLPFIGQGLERVRQRLGKKRLATFDVFSGSGIVARYLKRFSERLVANDLEPYAFVINSCYLQNKNALPMEELEVWYGRLRLSLTEDKLEPGFISELYAPQDMEQIQEGERCFYTPHNARYIDTARRLIDTVPQDLRAFFLAPLLAKASVHANTSGVFKGFYKNAETGRGQFGGKNRDALKRILGPIELPFPVFSHFDSDVELYQEDSNQLVHRIDPVDVAYIDPPYNQHPYGSNYFMLNIITAYERPRQVSPVSGIPDNWNRSRYNKKQYVRQALLELAEAIKAPYLLISFNSEGFISLPEMLEILQKVGKTEVLETRYNTFRGSRNLRNRPIHVKEYLYLVEKR</sequence>
<dbReference type="PROSITE" id="PS00092">
    <property type="entry name" value="N6_MTASE"/>
    <property type="match status" value="1"/>
</dbReference>
<comment type="catalytic activity">
    <reaction evidence="5">
        <text>a 2'-deoxyadenosine in DNA + S-adenosyl-L-methionine = an N(6)-methyl-2'-deoxyadenosine in DNA + S-adenosyl-L-homocysteine + H(+)</text>
        <dbReference type="Rhea" id="RHEA:15197"/>
        <dbReference type="Rhea" id="RHEA-COMP:12418"/>
        <dbReference type="Rhea" id="RHEA-COMP:12419"/>
        <dbReference type="ChEBI" id="CHEBI:15378"/>
        <dbReference type="ChEBI" id="CHEBI:57856"/>
        <dbReference type="ChEBI" id="CHEBI:59789"/>
        <dbReference type="ChEBI" id="CHEBI:90615"/>
        <dbReference type="ChEBI" id="CHEBI:90616"/>
        <dbReference type="EC" id="2.1.1.72"/>
    </reaction>
</comment>
<evidence type="ECO:0000313" key="6">
    <source>
        <dbReference type="EMBL" id="HFH28601.1"/>
    </source>
</evidence>
<dbReference type="EC" id="2.1.1.72" evidence="1"/>
<evidence type="ECO:0000256" key="5">
    <source>
        <dbReference type="ARBA" id="ARBA00047942"/>
    </source>
</evidence>
<keyword evidence="2 6" id="KW-0489">Methyltransferase</keyword>
<dbReference type="AlphaFoldDB" id="A0A7C3IGN9"/>
<organism evidence="6">
    <name type="scientific">Gracilinema caldarium</name>
    <dbReference type="NCBI Taxonomy" id="215591"/>
    <lineage>
        <taxon>Bacteria</taxon>
        <taxon>Pseudomonadati</taxon>
        <taxon>Spirochaetota</taxon>
        <taxon>Spirochaetia</taxon>
        <taxon>Spirochaetales</taxon>
        <taxon>Breznakiellaceae</taxon>
        <taxon>Gracilinema</taxon>
    </lineage>
</organism>